<dbReference type="EMBL" id="KR052480">
    <property type="protein sequence ID" value="AKF12736.1"/>
    <property type="molecule type" value="Genomic_DNA"/>
</dbReference>
<dbReference type="InterPro" id="IPR036412">
    <property type="entry name" value="HAD-like_sf"/>
</dbReference>
<name>A0A0F6WBW8_9CAUD</name>
<evidence type="ECO:0000313" key="1">
    <source>
        <dbReference type="EMBL" id="AKF12736.1"/>
    </source>
</evidence>
<accession>A0A0F6WBW8</accession>
<dbReference type="Proteomes" id="UP000221947">
    <property type="component" value="Segment"/>
</dbReference>
<proteinExistence type="predicted"/>
<evidence type="ECO:0000313" key="2">
    <source>
        <dbReference type="Proteomes" id="UP000221947"/>
    </source>
</evidence>
<dbReference type="SUPFAM" id="SSF56784">
    <property type="entry name" value="HAD-like"/>
    <property type="match status" value="1"/>
</dbReference>
<dbReference type="InterPro" id="IPR023214">
    <property type="entry name" value="HAD_sf"/>
</dbReference>
<organism evidence="1 2">
    <name type="scientific">Sinorhizobium phage phiM7</name>
    <dbReference type="NCBI Taxonomy" id="1647403"/>
    <lineage>
        <taxon>Viruses</taxon>
        <taxon>Duplodnaviria</taxon>
        <taxon>Heunggongvirae</taxon>
        <taxon>Uroviricota</taxon>
        <taxon>Caudoviricetes</taxon>
        <taxon>Emdodecavirus</taxon>
        <taxon>Emdodecavirus M7</taxon>
    </lineage>
</organism>
<dbReference type="Gene3D" id="3.40.50.1000">
    <property type="entry name" value="HAD superfamily/HAD-like"/>
    <property type="match status" value="1"/>
</dbReference>
<gene>
    <name evidence="1" type="ORF">PHIM7_191</name>
</gene>
<keyword evidence="2" id="KW-1185">Reference proteome</keyword>
<protein>
    <submittedName>
        <fullName evidence="1">Uncharacterized protein</fullName>
    </submittedName>
</protein>
<reference evidence="1 2" key="1">
    <citation type="submission" date="2015-04" db="EMBL/GenBank/DDBJ databases">
        <authorList>
            <person name="Schouten J.T."/>
            <person name="Crockett J.T."/>
            <person name="Hodson T.S."/>
            <person name="Hyde J.R."/>
            <person name="Smith T.A."/>
            <person name="Merrill B.D."/>
            <person name="Crook M.B."/>
            <person name="Griffitts J.S."/>
            <person name="Burnett S.H."/>
            <person name="Grose J.H."/>
            <person name="Breakwell D.P."/>
        </authorList>
    </citation>
    <scope>NUCLEOTIDE SEQUENCE [LARGE SCALE GENOMIC DNA]</scope>
</reference>
<sequence length="194" mass="22248">MKSNKVILTDVDGVLLDWIGSFEKYMNTAHNLYTVDDTSYRLDKRFGAASDKELFYIEDFNHSPEIGNLLPHKDAVEGVRRFVDDGYKFLVITSLSKNDSSCRARVENLEREFGADAFEDFVFLDIGERKNDVLAKFEGSGYPWVEDLPKNALDGHSIGLKTYLMKHTYNADFAHDEMVFVNNWKEISKDLANL</sequence>